<keyword evidence="6" id="KW-1185">Reference proteome</keyword>
<evidence type="ECO:0000256" key="2">
    <source>
        <dbReference type="ARBA" id="ARBA00023015"/>
    </source>
</evidence>
<comment type="caution">
    <text evidence="5">The sequence shown here is derived from an EMBL/GenBank/DDBJ whole genome shotgun (WGS) entry which is preliminary data.</text>
</comment>
<sequence>MSDLSCRISDAEWLVMKALWQESPLTASLVIGHLKPDTDWSPKTIQTLIARLVKKGALGVNKEGSLNQYYPLVSQDECMRTETNSFLQKVYGGSLHLLLANFVKDDNLSPKDIQELRKLLDRK</sequence>
<reference evidence="5 6" key="1">
    <citation type="submission" date="2019-03" db="EMBL/GenBank/DDBJ databases">
        <title>Draft Genome Sequence of Desulfosporosinus fructosivorans Strain 63.6F, Isolated from Marine Sediment in the Baltic Sea.</title>
        <authorList>
            <person name="Hausmann B."/>
            <person name="Vandieken V."/>
            <person name="Pjevac P."/>
            <person name="Schreck K."/>
            <person name="Herbold C.W."/>
            <person name="Loy A."/>
        </authorList>
    </citation>
    <scope>NUCLEOTIDE SEQUENCE [LARGE SCALE GENOMIC DNA]</scope>
    <source>
        <strain evidence="5 6">63.6F</strain>
    </source>
</reference>
<proteinExistence type="inferred from homology"/>
<dbReference type="Gene3D" id="1.10.4040.10">
    <property type="entry name" value="Penicillinase repressor domain"/>
    <property type="match status" value="1"/>
</dbReference>
<dbReference type="RefSeq" id="WP_135551263.1">
    <property type="nucleotide sequence ID" value="NZ_SPQQ01000011.1"/>
</dbReference>
<keyword evidence="2" id="KW-0805">Transcription regulation</keyword>
<keyword evidence="3" id="KW-0238">DNA-binding</keyword>
<accession>A0A4Z0R0A3</accession>
<dbReference type="SUPFAM" id="SSF46785">
    <property type="entry name" value="Winged helix' DNA-binding domain"/>
    <property type="match status" value="1"/>
</dbReference>
<protein>
    <submittedName>
        <fullName evidence="5">BlaI/MecI/CopY family transcriptional regulator</fullName>
    </submittedName>
</protein>
<dbReference type="InterPro" id="IPR036390">
    <property type="entry name" value="WH_DNA-bd_sf"/>
</dbReference>
<dbReference type="PIRSF" id="PIRSF019455">
    <property type="entry name" value="CopR_AtkY"/>
    <property type="match status" value="1"/>
</dbReference>
<evidence type="ECO:0000256" key="4">
    <source>
        <dbReference type="ARBA" id="ARBA00023163"/>
    </source>
</evidence>
<dbReference type="Pfam" id="PF03965">
    <property type="entry name" value="Penicillinase_R"/>
    <property type="match status" value="1"/>
</dbReference>
<dbReference type="Gene3D" id="1.10.10.10">
    <property type="entry name" value="Winged helix-like DNA-binding domain superfamily/Winged helix DNA-binding domain"/>
    <property type="match status" value="1"/>
</dbReference>
<evidence type="ECO:0000313" key="5">
    <source>
        <dbReference type="EMBL" id="TGE35755.1"/>
    </source>
</evidence>
<gene>
    <name evidence="5" type="ORF">E4K67_23625</name>
</gene>
<evidence type="ECO:0000256" key="1">
    <source>
        <dbReference type="ARBA" id="ARBA00011046"/>
    </source>
</evidence>
<evidence type="ECO:0000256" key="3">
    <source>
        <dbReference type="ARBA" id="ARBA00023125"/>
    </source>
</evidence>
<dbReference type="OrthoDB" id="9795583at2"/>
<dbReference type="GO" id="GO:0045892">
    <property type="term" value="P:negative regulation of DNA-templated transcription"/>
    <property type="evidence" value="ECO:0007669"/>
    <property type="project" value="InterPro"/>
</dbReference>
<name>A0A4Z0R0A3_9FIRM</name>
<dbReference type="GO" id="GO:0003677">
    <property type="term" value="F:DNA binding"/>
    <property type="evidence" value="ECO:0007669"/>
    <property type="project" value="UniProtKB-KW"/>
</dbReference>
<dbReference type="EMBL" id="SPQQ01000011">
    <property type="protein sequence ID" value="TGE35755.1"/>
    <property type="molecule type" value="Genomic_DNA"/>
</dbReference>
<evidence type="ECO:0000313" key="6">
    <source>
        <dbReference type="Proteomes" id="UP000298460"/>
    </source>
</evidence>
<dbReference type="AlphaFoldDB" id="A0A4Z0R0A3"/>
<keyword evidence="4" id="KW-0804">Transcription</keyword>
<organism evidence="5 6">
    <name type="scientific">Desulfosporosinus fructosivorans</name>
    <dbReference type="NCBI Taxonomy" id="2018669"/>
    <lineage>
        <taxon>Bacteria</taxon>
        <taxon>Bacillati</taxon>
        <taxon>Bacillota</taxon>
        <taxon>Clostridia</taxon>
        <taxon>Eubacteriales</taxon>
        <taxon>Desulfitobacteriaceae</taxon>
        <taxon>Desulfosporosinus</taxon>
    </lineage>
</organism>
<comment type="similarity">
    <text evidence="1">Belongs to the BlaI transcriptional regulatory family.</text>
</comment>
<dbReference type="InterPro" id="IPR005650">
    <property type="entry name" value="BlaI_family"/>
</dbReference>
<dbReference type="Proteomes" id="UP000298460">
    <property type="component" value="Unassembled WGS sequence"/>
</dbReference>
<dbReference type="InterPro" id="IPR036388">
    <property type="entry name" value="WH-like_DNA-bd_sf"/>
</dbReference>